<evidence type="ECO:0000256" key="1">
    <source>
        <dbReference type="SAM" id="Phobius"/>
    </source>
</evidence>
<proteinExistence type="predicted"/>
<dbReference type="EMBL" id="JACIER010000006">
    <property type="protein sequence ID" value="MBB4043958.1"/>
    <property type="molecule type" value="Genomic_DNA"/>
</dbReference>
<comment type="caution">
    <text evidence="2">The sequence shown here is derived from an EMBL/GenBank/DDBJ whole genome shotgun (WGS) entry which is preliminary data.</text>
</comment>
<gene>
    <name evidence="2" type="ORF">GGR06_001747</name>
</gene>
<feature type="transmembrane region" description="Helical" evidence="1">
    <location>
        <begin position="15"/>
        <end position="36"/>
    </location>
</feature>
<organism evidence="2 3">
    <name type="scientific">Bacteroides reticulotermitis</name>
    <dbReference type="NCBI Taxonomy" id="1133319"/>
    <lineage>
        <taxon>Bacteria</taxon>
        <taxon>Pseudomonadati</taxon>
        <taxon>Bacteroidota</taxon>
        <taxon>Bacteroidia</taxon>
        <taxon>Bacteroidales</taxon>
        <taxon>Bacteroidaceae</taxon>
        <taxon>Bacteroides</taxon>
    </lineage>
</organism>
<feature type="transmembrane region" description="Helical" evidence="1">
    <location>
        <begin position="48"/>
        <end position="76"/>
    </location>
</feature>
<keyword evidence="1" id="KW-0472">Membrane</keyword>
<name>A0A840D0Q2_9BACE</name>
<dbReference type="RefSeq" id="WP_044160515.1">
    <property type="nucleotide sequence ID" value="NZ_JACIER010000006.1"/>
</dbReference>
<keyword evidence="1" id="KW-0812">Transmembrane</keyword>
<dbReference type="AlphaFoldDB" id="A0A840D0Q2"/>
<sequence>MKDTIITARRKKIELLTLLICFIIANLANLYAIIVYRTSFMEVFTSVFYIIIASLALYAGWTVLRLVFYSLTLLFVRRKKR</sequence>
<keyword evidence="1" id="KW-1133">Transmembrane helix</keyword>
<keyword evidence="3" id="KW-1185">Reference proteome</keyword>
<accession>A0A840D0Q2</accession>
<protein>
    <submittedName>
        <fullName evidence="2">Uncharacterized protein</fullName>
    </submittedName>
</protein>
<dbReference type="Proteomes" id="UP000560658">
    <property type="component" value="Unassembled WGS sequence"/>
</dbReference>
<evidence type="ECO:0000313" key="2">
    <source>
        <dbReference type="EMBL" id="MBB4043958.1"/>
    </source>
</evidence>
<reference evidence="2" key="1">
    <citation type="submission" date="2020-08" db="EMBL/GenBank/DDBJ databases">
        <title>Genomic Encyclopedia of Type Strains, Phase IV (KMG-IV): sequencing the most valuable type-strain genomes for metagenomic binning, comparative biology and taxonomic classification.</title>
        <authorList>
            <person name="Goeker M."/>
        </authorList>
    </citation>
    <scope>NUCLEOTIDE SEQUENCE [LARGE SCALE GENOMIC DNA]</scope>
    <source>
        <strain evidence="2">DSM 105720</strain>
    </source>
</reference>
<evidence type="ECO:0000313" key="3">
    <source>
        <dbReference type="Proteomes" id="UP000560658"/>
    </source>
</evidence>